<evidence type="ECO:0000313" key="2">
    <source>
        <dbReference type="Proteomes" id="UP000432464"/>
    </source>
</evidence>
<sequence length="56" mass="6465">MTFTDGVWQMWRTTAQSTQRFQARVSANGDSITGEWQDSGDGGATWTRDFTLEYRR</sequence>
<dbReference type="AlphaFoldDB" id="A0A6I3L3N8"/>
<dbReference type="EMBL" id="WMBB01000009">
    <property type="protein sequence ID" value="MTE15205.1"/>
    <property type="molecule type" value="Genomic_DNA"/>
</dbReference>
<reference evidence="1 2" key="1">
    <citation type="submission" date="2019-11" db="EMBL/GenBank/DDBJ databases">
        <title>Nocardia sp. nov. CT2-14 isolated from soil.</title>
        <authorList>
            <person name="Kanchanasin P."/>
            <person name="Tanasupawat S."/>
            <person name="Yuki M."/>
            <person name="Kudo T."/>
        </authorList>
    </citation>
    <scope>NUCLEOTIDE SEQUENCE [LARGE SCALE GENOMIC DNA]</scope>
    <source>
        <strain evidence="1 2">CT2-14</strain>
    </source>
</reference>
<keyword evidence="2" id="KW-1185">Reference proteome</keyword>
<dbReference type="Proteomes" id="UP000432464">
    <property type="component" value="Unassembled WGS sequence"/>
</dbReference>
<evidence type="ECO:0008006" key="3">
    <source>
        <dbReference type="Google" id="ProtNLM"/>
    </source>
</evidence>
<protein>
    <recommendedName>
        <fullName evidence="3">DUF1579 domain-containing protein</fullName>
    </recommendedName>
</protein>
<accession>A0A6I3L3N8</accession>
<dbReference type="RefSeq" id="WP_154789614.1">
    <property type="nucleotide sequence ID" value="NZ_WMBB01000009.1"/>
</dbReference>
<proteinExistence type="predicted"/>
<gene>
    <name evidence="1" type="ORF">GLP40_20805</name>
</gene>
<evidence type="ECO:0000313" key="1">
    <source>
        <dbReference type="EMBL" id="MTE15205.1"/>
    </source>
</evidence>
<organism evidence="1 2">
    <name type="scientific">Nocardia aurantiaca</name>
    <dbReference type="NCBI Taxonomy" id="2675850"/>
    <lineage>
        <taxon>Bacteria</taxon>
        <taxon>Bacillati</taxon>
        <taxon>Actinomycetota</taxon>
        <taxon>Actinomycetes</taxon>
        <taxon>Mycobacteriales</taxon>
        <taxon>Nocardiaceae</taxon>
        <taxon>Nocardia</taxon>
    </lineage>
</organism>
<comment type="caution">
    <text evidence="1">The sequence shown here is derived from an EMBL/GenBank/DDBJ whole genome shotgun (WGS) entry which is preliminary data.</text>
</comment>
<name>A0A6I3L3N8_9NOCA</name>